<accession>A0A836CWH2</accession>
<dbReference type="Pfam" id="PF00125">
    <property type="entry name" value="Histone"/>
    <property type="match status" value="1"/>
</dbReference>
<dbReference type="InterPro" id="IPR007125">
    <property type="entry name" value="H2A/H2B/H3"/>
</dbReference>
<reference evidence="5 6" key="1">
    <citation type="submission" date="2020-12" db="EMBL/GenBank/DDBJ databases">
        <title>De novo assembly of Tibetan sheep genome.</title>
        <authorList>
            <person name="Li X."/>
        </authorList>
    </citation>
    <scope>NUCLEOTIDE SEQUENCE [LARGE SCALE GENOMIC DNA]</scope>
    <source>
        <tissue evidence="5">Heart</tissue>
    </source>
</reference>
<comment type="caution">
    <text evidence="5">The sequence shown here is derived from an EMBL/GenBank/DDBJ whole genome shotgun (WGS) entry which is preliminary data.</text>
</comment>
<dbReference type="InterPro" id="IPR009072">
    <property type="entry name" value="Histone-fold"/>
</dbReference>
<feature type="domain" description="Core Histone H2A/H2B/H3" evidence="4">
    <location>
        <begin position="47"/>
        <end position="128"/>
    </location>
</feature>
<evidence type="ECO:0000256" key="1">
    <source>
        <dbReference type="ARBA" id="ARBA00010343"/>
    </source>
</evidence>
<evidence type="ECO:0000256" key="3">
    <source>
        <dbReference type="SAM" id="MobiDB-lite"/>
    </source>
</evidence>
<evidence type="ECO:0000259" key="4">
    <source>
        <dbReference type="Pfam" id="PF00125"/>
    </source>
</evidence>
<dbReference type="PANTHER" id="PTHR45810:SF14">
    <property type="entry name" value="CENTROMERE PROTEIN A"/>
    <property type="match status" value="1"/>
</dbReference>
<protein>
    <recommendedName>
        <fullName evidence="4">Core Histone H2A/H2B/H3 domain-containing protein</fullName>
    </recommendedName>
</protein>
<dbReference type="SMART" id="SM00428">
    <property type="entry name" value="H3"/>
    <property type="match status" value="1"/>
</dbReference>
<dbReference type="PANTHER" id="PTHR45810">
    <property type="entry name" value="HISTONE H3.2"/>
    <property type="match status" value="1"/>
</dbReference>
<feature type="compositionally biased region" description="Low complexity" evidence="3">
    <location>
        <begin position="11"/>
        <end position="20"/>
    </location>
</feature>
<dbReference type="SUPFAM" id="SSF47113">
    <property type="entry name" value="Histone-fold"/>
    <property type="match status" value="1"/>
</dbReference>
<proteinExistence type="inferred from homology"/>
<dbReference type="InterPro" id="IPR000164">
    <property type="entry name" value="Histone_H3/CENP-A"/>
</dbReference>
<evidence type="ECO:0000256" key="2">
    <source>
        <dbReference type="ARBA" id="ARBA00022481"/>
    </source>
</evidence>
<comment type="similarity">
    <text evidence="1">Belongs to the histone H3 family.</text>
</comment>
<dbReference type="Gene3D" id="1.10.20.10">
    <property type="entry name" value="Histone, subunit A"/>
    <property type="match status" value="1"/>
</dbReference>
<sequence length="146" mass="16067">MSPAKLPTGPAPSSSGPNCPCPGLHRPPAGLLLGTSRPLARPRHGILKEGRALRKTTHLLLRKTPFCHLAREIWVQFTRGVDFRWQARALLALQEAAERFDCLFFRTFLVRLFQDAYLLALHAGRVALPEGCAAGPRIRGIQKGLG</sequence>
<organism evidence="5 6">
    <name type="scientific">Ovis aries</name>
    <name type="common">Sheep</name>
    <dbReference type="NCBI Taxonomy" id="9940"/>
    <lineage>
        <taxon>Eukaryota</taxon>
        <taxon>Metazoa</taxon>
        <taxon>Chordata</taxon>
        <taxon>Craniata</taxon>
        <taxon>Vertebrata</taxon>
        <taxon>Euteleostomi</taxon>
        <taxon>Mammalia</taxon>
        <taxon>Eutheria</taxon>
        <taxon>Laurasiatheria</taxon>
        <taxon>Artiodactyla</taxon>
        <taxon>Ruminantia</taxon>
        <taxon>Pecora</taxon>
        <taxon>Bovidae</taxon>
        <taxon>Caprinae</taxon>
        <taxon>Ovis</taxon>
    </lineage>
</organism>
<name>A0A836CWH2_SHEEP</name>
<dbReference type="Proteomes" id="UP000664991">
    <property type="component" value="Unassembled WGS sequence"/>
</dbReference>
<dbReference type="AlphaFoldDB" id="A0A836CWH2"/>
<gene>
    <name evidence="5" type="ORF">JEQ12_007656</name>
</gene>
<evidence type="ECO:0000313" key="5">
    <source>
        <dbReference type="EMBL" id="KAG5197966.1"/>
    </source>
</evidence>
<dbReference type="EMBL" id="JAEMGP010000018">
    <property type="protein sequence ID" value="KAG5197966.1"/>
    <property type="molecule type" value="Genomic_DNA"/>
</dbReference>
<dbReference type="GO" id="GO:0046982">
    <property type="term" value="F:protein heterodimerization activity"/>
    <property type="evidence" value="ECO:0007669"/>
    <property type="project" value="InterPro"/>
</dbReference>
<dbReference type="GO" id="GO:0003677">
    <property type="term" value="F:DNA binding"/>
    <property type="evidence" value="ECO:0007669"/>
    <property type="project" value="InterPro"/>
</dbReference>
<evidence type="ECO:0000313" key="6">
    <source>
        <dbReference type="Proteomes" id="UP000664991"/>
    </source>
</evidence>
<dbReference type="GO" id="GO:0000786">
    <property type="term" value="C:nucleosome"/>
    <property type="evidence" value="ECO:0007669"/>
    <property type="project" value="InterPro"/>
</dbReference>
<keyword evidence="2" id="KW-0488">Methylation</keyword>
<dbReference type="GO" id="GO:0030527">
    <property type="term" value="F:structural constituent of chromatin"/>
    <property type="evidence" value="ECO:0007669"/>
    <property type="project" value="InterPro"/>
</dbReference>
<feature type="region of interest" description="Disordered" evidence="3">
    <location>
        <begin position="1"/>
        <end position="20"/>
    </location>
</feature>